<dbReference type="InterPro" id="IPR002466">
    <property type="entry name" value="A_deamin"/>
</dbReference>
<reference evidence="2 3" key="1">
    <citation type="submission" date="2020-07" db="EMBL/GenBank/DDBJ databases">
        <title>The yeast mating-type switching endonuclease HO is a domesticated member of an unorthodox homing genetic element family.</title>
        <authorList>
            <person name="Coughlan A.Y."/>
            <person name="Lombardi L."/>
            <person name="Braun-Galleani S."/>
            <person name="Martos A.R."/>
            <person name="Galeote V."/>
            <person name="Bigey F."/>
            <person name="Dequin S."/>
            <person name="Byrne K.P."/>
            <person name="Wolfe K.H."/>
        </authorList>
    </citation>
    <scope>NUCLEOTIDE SEQUENCE [LARGE SCALE GENOMIC DNA]</scope>
    <source>
        <strain evidence="2 3">NRRL Y-6702</strain>
    </source>
</reference>
<evidence type="ECO:0000313" key="2">
    <source>
        <dbReference type="EMBL" id="QLG74616.1"/>
    </source>
</evidence>
<sequence>MQPEDETGSLADEIQRTVEDAYLKLQPICRPGVRSNNVTEWTVLAGVVAVDQNSNMDKLRLISIATGVKSLPDTELKRSNGKILHDCHAEILAIRGLNRVLLEHANYLKTTGEVATDLLVFDSYSNTFRLKEMWGLALYISALPCGDASMTTLRTEASSDNETQAVVVDESDLIQYVDGTNKTILRGRMNYEKLGIVRTKPGRIDSLLTLSKSCSDKLCIKQVTSILNCMTWSLITGPVYLKYLIIPLENVAEELHLQRSLHKRIENVNMVPMKILKCHNRFLHSKSEKAQEPSAMASVKLFFNLPNLETSEQAILNGLRNGFYTKKEKPLRKNSETIVSRYAQWKFFQKLNPEITAGQSYLEFKRSQHDRKCLIEKTKRYLSPDGWISTHVDNVN</sequence>
<dbReference type="GeneID" id="59238399"/>
<organism evidence="2 3">
    <name type="scientific">Zygotorulaspora mrakii</name>
    <name type="common">Zygosaccharomyces mrakii</name>
    <dbReference type="NCBI Taxonomy" id="42260"/>
    <lineage>
        <taxon>Eukaryota</taxon>
        <taxon>Fungi</taxon>
        <taxon>Dikarya</taxon>
        <taxon>Ascomycota</taxon>
        <taxon>Saccharomycotina</taxon>
        <taxon>Saccharomycetes</taxon>
        <taxon>Saccharomycetales</taxon>
        <taxon>Saccharomycetaceae</taxon>
        <taxon>Zygotorulaspora</taxon>
    </lineage>
</organism>
<name>A0A7H9B8C2_ZYGMR</name>
<gene>
    <name evidence="2" type="ORF">HG535_0G04990</name>
</gene>
<dbReference type="GO" id="GO:0043829">
    <property type="term" value="F:tRNA-specific adenosine-37 deaminase activity"/>
    <property type="evidence" value="ECO:0007669"/>
    <property type="project" value="TreeGrafter"/>
</dbReference>
<protein>
    <recommendedName>
        <fullName evidence="1">A to I editase domain-containing protein</fullName>
    </recommendedName>
</protein>
<dbReference type="PROSITE" id="PS50141">
    <property type="entry name" value="A_DEAMIN_EDITASE"/>
    <property type="match status" value="1"/>
</dbReference>
<dbReference type="EMBL" id="CP058610">
    <property type="protein sequence ID" value="QLG74616.1"/>
    <property type="molecule type" value="Genomic_DNA"/>
</dbReference>
<dbReference type="PANTHER" id="PTHR47803">
    <property type="entry name" value="TRNA-SPECIFIC ADENOSINE DEAMINASE 1"/>
    <property type="match status" value="1"/>
</dbReference>
<feature type="domain" description="A to I editase" evidence="1">
    <location>
        <begin position="63"/>
        <end position="387"/>
    </location>
</feature>
<dbReference type="PANTHER" id="PTHR47803:SF1">
    <property type="entry name" value="TRNA-SPECIFIC ADENOSINE DEAMINASE 1"/>
    <property type="match status" value="1"/>
</dbReference>
<proteinExistence type="predicted"/>
<dbReference type="GO" id="GO:0002100">
    <property type="term" value="P:tRNA wobble adenosine to inosine editing"/>
    <property type="evidence" value="ECO:0007669"/>
    <property type="project" value="InterPro"/>
</dbReference>
<dbReference type="Pfam" id="PF02137">
    <property type="entry name" value="A_deamin"/>
    <property type="match status" value="1"/>
</dbReference>
<dbReference type="GO" id="GO:0003723">
    <property type="term" value="F:RNA binding"/>
    <property type="evidence" value="ECO:0007669"/>
    <property type="project" value="InterPro"/>
</dbReference>
<accession>A0A7H9B8C2</accession>
<keyword evidence="3" id="KW-1185">Reference proteome</keyword>
<dbReference type="Proteomes" id="UP000509704">
    <property type="component" value="Chromosome 7"/>
</dbReference>
<dbReference type="KEGG" id="zmk:HG535_0G04990"/>
<evidence type="ECO:0000313" key="3">
    <source>
        <dbReference type="Proteomes" id="UP000509704"/>
    </source>
</evidence>
<dbReference type="RefSeq" id="XP_037146341.1">
    <property type="nucleotide sequence ID" value="XM_037290446.1"/>
</dbReference>
<evidence type="ECO:0000259" key="1">
    <source>
        <dbReference type="PROSITE" id="PS50141"/>
    </source>
</evidence>
<dbReference type="InterPro" id="IPR042935">
    <property type="entry name" value="Tad1"/>
</dbReference>
<dbReference type="OrthoDB" id="10268011at2759"/>
<dbReference type="SMART" id="SM00552">
    <property type="entry name" value="ADEAMc"/>
    <property type="match status" value="1"/>
</dbReference>
<dbReference type="AlphaFoldDB" id="A0A7H9B8C2"/>